<dbReference type="OrthoDB" id="10062362at2759"/>
<evidence type="ECO:0000313" key="3">
    <source>
        <dbReference type="Proteomes" id="UP000838412"/>
    </source>
</evidence>
<dbReference type="Pfam" id="PF02992">
    <property type="entry name" value="Transposase_21"/>
    <property type="match status" value="1"/>
</dbReference>
<reference evidence="2" key="1">
    <citation type="submission" date="2022-01" db="EMBL/GenBank/DDBJ databases">
        <authorList>
            <person name="Braso-Vives M."/>
        </authorList>
    </citation>
    <scope>NUCLEOTIDE SEQUENCE</scope>
</reference>
<keyword evidence="3" id="KW-1185">Reference proteome</keyword>
<protein>
    <submittedName>
        <fullName evidence="2">Hypp2800 protein</fullName>
    </submittedName>
</protein>
<dbReference type="Proteomes" id="UP000838412">
    <property type="component" value="Chromosome 4"/>
</dbReference>
<evidence type="ECO:0000313" key="2">
    <source>
        <dbReference type="EMBL" id="CAH1263932.1"/>
    </source>
</evidence>
<feature type="compositionally biased region" description="Basic residues" evidence="1">
    <location>
        <begin position="21"/>
        <end position="38"/>
    </location>
</feature>
<dbReference type="PANTHER" id="PTHR46579:SF1">
    <property type="entry name" value="F5_8 TYPE C DOMAIN-CONTAINING PROTEIN"/>
    <property type="match status" value="1"/>
</dbReference>
<accession>A0A8J9ZW30</accession>
<dbReference type="InterPro" id="IPR004242">
    <property type="entry name" value="Transposase_21"/>
</dbReference>
<gene>
    <name evidence="2" type="primary">Hypp2800</name>
    <name evidence="2" type="ORF">BLAG_LOCUS18465</name>
</gene>
<evidence type="ECO:0000256" key="1">
    <source>
        <dbReference type="SAM" id="MobiDB-lite"/>
    </source>
</evidence>
<dbReference type="EMBL" id="OV696689">
    <property type="protein sequence ID" value="CAH1263932.1"/>
    <property type="molecule type" value="Genomic_DNA"/>
</dbReference>
<dbReference type="PANTHER" id="PTHR46579">
    <property type="entry name" value="F5/8 TYPE C DOMAIN-CONTAINING PROTEIN-RELATED"/>
    <property type="match status" value="1"/>
</dbReference>
<proteinExistence type="predicted"/>
<name>A0A8J9ZW30_BRALA</name>
<dbReference type="AlphaFoldDB" id="A0A8J9ZW30"/>
<feature type="region of interest" description="Disordered" evidence="1">
    <location>
        <begin position="1"/>
        <end position="54"/>
    </location>
</feature>
<organism evidence="2 3">
    <name type="scientific">Branchiostoma lanceolatum</name>
    <name type="common">Common lancelet</name>
    <name type="synonym">Amphioxus lanceolatum</name>
    <dbReference type="NCBI Taxonomy" id="7740"/>
    <lineage>
        <taxon>Eukaryota</taxon>
        <taxon>Metazoa</taxon>
        <taxon>Chordata</taxon>
        <taxon>Cephalochordata</taxon>
        <taxon>Leptocardii</taxon>
        <taxon>Amphioxiformes</taxon>
        <taxon>Branchiostomatidae</taxon>
        <taxon>Branchiostoma</taxon>
    </lineage>
</organism>
<sequence>MSSRKYKAFRDDPNAELPARTQRRMRDKVRRAKAKRRRLEIPTSARNEDGDQRGIENAFGEDLMGGQNVALVELETFDQASANPCTSSDLTEDQNVATGIGSEFSGADESFEVSMSFEDQGVTELLDEAQTINQNGRHEENSDLKAETEFLTCDGEKLFPGSPVSRGTCHLLVMTYAIKHSLTQSALEDLVKLIDAICPSGHKCAASAYLIKKDFSDLLYKDPPPTVYYCCPCCHKPLESKDAKCDIEECMQDKEKPVEFYHMDIEAQLQRFFKDSTFRKNINTGHISEDGTIRDIYDGQAYRSMTRPGGFLHETGNLTFTFNTDGVRIFQSSRKGELWPAYLAINELPPSLRFSKKFLILAGFWCSKGKPTMLTFLRPLMKTLNKIYTEGFVVRDTVTNTERIVRGLLLLCSVDLPAKAILANTKQYNGAFGCNNCEDEGKSLKAGHRIWPYEGPVTLRTHSKYREYLSIVQASATGNKPPVPHKGIKGPCVLLLHEPFDMQAFVVDWMHGVPLGVLKTLASMWMGERNEVYYIGNKLPLLDERLLGLQIPDDISHAPRSLADIQKWKASPLRDFLLHFSLVVLRGELNLEHYAHYTLLVEALSTLVSEAITDEQLHKAEIKLDVFCRTFEDLYGESAQTMNVHLLRHLPHFVRLYGPLFAYSCFGFETFNGHIKRMVHGTTLIVNQITFTAAMTVNLQRLVKAMDPARDSTKAVKLAKKLAGYTGRKKMTELTPGVYSLGVRKDLMKTTVDQEIVSALQQRTGTRAGPKCEVFYRVCLDILPGQTIKSRGYGREKARNNRTVQFSADGRLQYGEVLLFCSTQGEDLAVLKLYEQVDEPIINVDEVTNASVREALGLQMQSFVIQVVETNMYSAVPICDIHKKCICMEVREEQNTSMYIGLFPNTCEMD</sequence>